<gene>
    <name evidence="1" type="ORF">TKK_003639</name>
</gene>
<dbReference type="Proteomes" id="UP001627154">
    <property type="component" value="Unassembled WGS sequence"/>
</dbReference>
<reference evidence="1 2" key="1">
    <citation type="journal article" date="2024" name="bioRxiv">
        <title>A reference genome for Trichogramma kaykai: A tiny desert-dwelling parasitoid wasp with competing sex-ratio distorters.</title>
        <authorList>
            <person name="Culotta J."/>
            <person name="Lindsey A.R."/>
        </authorList>
    </citation>
    <scope>NUCLEOTIDE SEQUENCE [LARGE SCALE GENOMIC DNA]</scope>
    <source>
        <strain evidence="1 2">KSX58</strain>
    </source>
</reference>
<evidence type="ECO:0000313" key="1">
    <source>
        <dbReference type="EMBL" id="KAL3403710.1"/>
    </source>
</evidence>
<proteinExistence type="predicted"/>
<keyword evidence="2" id="KW-1185">Reference proteome</keyword>
<dbReference type="EMBL" id="JBJJXI010000029">
    <property type="protein sequence ID" value="KAL3403710.1"/>
    <property type="molecule type" value="Genomic_DNA"/>
</dbReference>
<sequence>MDLGQGSKLNSEKTNMINKQLKELSKEVYRSKANIKKSGTVTPLIAKSKFTNDNSGTKEQVLKMLDSMQL</sequence>
<protein>
    <submittedName>
        <fullName evidence="1">Uncharacterized protein</fullName>
    </submittedName>
</protein>
<dbReference type="AlphaFoldDB" id="A0ABD2XET7"/>
<organism evidence="1 2">
    <name type="scientific">Trichogramma kaykai</name>
    <dbReference type="NCBI Taxonomy" id="54128"/>
    <lineage>
        <taxon>Eukaryota</taxon>
        <taxon>Metazoa</taxon>
        <taxon>Ecdysozoa</taxon>
        <taxon>Arthropoda</taxon>
        <taxon>Hexapoda</taxon>
        <taxon>Insecta</taxon>
        <taxon>Pterygota</taxon>
        <taxon>Neoptera</taxon>
        <taxon>Endopterygota</taxon>
        <taxon>Hymenoptera</taxon>
        <taxon>Apocrita</taxon>
        <taxon>Proctotrupomorpha</taxon>
        <taxon>Chalcidoidea</taxon>
        <taxon>Trichogrammatidae</taxon>
        <taxon>Trichogramma</taxon>
    </lineage>
</organism>
<name>A0ABD2XET7_9HYME</name>
<comment type="caution">
    <text evidence="1">The sequence shown here is derived from an EMBL/GenBank/DDBJ whole genome shotgun (WGS) entry which is preliminary data.</text>
</comment>
<evidence type="ECO:0000313" key="2">
    <source>
        <dbReference type="Proteomes" id="UP001627154"/>
    </source>
</evidence>
<accession>A0ABD2XET7</accession>